<evidence type="ECO:0000256" key="9">
    <source>
        <dbReference type="ARBA" id="ARBA00022989"/>
    </source>
</evidence>
<dbReference type="PANTHER" id="PTHR13285">
    <property type="entry name" value="ACYLTRANSFERASE"/>
    <property type="match status" value="1"/>
</dbReference>
<protein>
    <recommendedName>
        <fullName evidence="4">Probable alginate O-acetylase AlgI</fullName>
    </recommendedName>
    <alternativeName>
        <fullName evidence="12">Alginate biosynthesis protein AlgI</fullName>
    </alternativeName>
</protein>
<comment type="similarity">
    <text evidence="3 13">Belongs to the membrane-bound acyltransferase family.</text>
</comment>
<evidence type="ECO:0000313" key="15">
    <source>
        <dbReference type="EMBL" id="OYQ35095.1"/>
    </source>
</evidence>
<dbReference type="Pfam" id="PF03062">
    <property type="entry name" value="MBOAT"/>
    <property type="match status" value="1"/>
</dbReference>
<sequence length="470" mass="52449">MLFPTLDFGLFFLPVLILVWTVGQASNEWRKIILLLASWVFYGAWDWRFVLLLIASAAINWLLAARIQRRLDDGQGVQPWLAIGVVANLLILGFFKYFGFFLEELAPILVAAGFGRDLPVLEVILPVGISFFTFQGMSYLIDIARRKTQPASFLDITLLMSFFPHLVAGPIVRASHLVPQFQSVPRLTRTMVAGGLILITWGLFKKAVIASELATRLVDPAFFDPTAQTGPDLLAAAYGYAVQIYCDFSAYSDMAVGLAALMGYRFPRNFDQPYRAASLQDFWRRWHISLSSWLRDYLYISLGGNRGGIWYICRNLMLTMLLGGIWHGAKWTFLIWGALHGGVLAIERLWREFRPAGFPRLPTPIGVLLIFHIVVVGWIFFRAESLEAALTYLAQLVAFRPGVALAGPLMCGLIAVGMAFHFTPPGLFAGLTRRVAAWPAPLLGLAVGLAVLIIDAMRFEGVAAFIYYQF</sequence>
<evidence type="ECO:0000256" key="7">
    <source>
        <dbReference type="ARBA" id="ARBA00022692"/>
    </source>
</evidence>
<evidence type="ECO:0000256" key="3">
    <source>
        <dbReference type="ARBA" id="ARBA00010323"/>
    </source>
</evidence>
<dbReference type="OrthoDB" id="139172at2"/>
<evidence type="ECO:0000256" key="14">
    <source>
        <dbReference type="SAM" id="Phobius"/>
    </source>
</evidence>
<feature type="transmembrane region" description="Helical" evidence="14">
    <location>
        <begin position="120"/>
        <end position="141"/>
    </location>
</feature>
<comment type="caution">
    <text evidence="15">The sequence shown here is derived from an EMBL/GenBank/DDBJ whole genome shotgun (WGS) entry which is preliminary data.</text>
</comment>
<evidence type="ECO:0000256" key="4">
    <source>
        <dbReference type="ARBA" id="ARBA00016084"/>
    </source>
</evidence>
<evidence type="ECO:0000256" key="13">
    <source>
        <dbReference type="PIRNR" id="PIRNR016636"/>
    </source>
</evidence>
<feature type="transmembrane region" description="Helical" evidence="14">
    <location>
        <begin position="49"/>
        <end position="67"/>
    </location>
</feature>
<feature type="transmembrane region" description="Helical" evidence="14">
    <location>
        <begin position="401"/>
        <end position="423"/>
    </location>
</feature>
<keyword evidence="10 13" id="KW-0472">Membrane</keyword>
<accession>A0A255Z2H6</accession>
<evidence type="ECO:0000256" key="8">
    <source>
        <dbReference type="ARBA" id="ARBA00022841"/>
    </source>
</evidence>
<dbReference type="InterPro" id="IPR024194">
    <property type="entry name" value="Ac/AlaTfrase_AlgI/DltB"/>
</dbReference>
<dbReference type="PIRSF" id="PIRSF016636">
    <property type="entry name" value="AlgI_DltB"/>
    <property type="match status" value="1"/>
</dbReference>
<dbReference type="PIRSF" id="PIRSF500217">
    <property type="entry name" value="AlgI"/>
    <property type="match status" value="1"/>
</dbReference>
<dbReference type="AlphaFoldDB" id="A0A255Z2H6"/>
<comment type="subcellular location">
    <subcellularLocation>
        <location evidence="1">Cell membrane</location>
        <topology evidence="1">Multi-pass membrane protein</topology>
    </subcellularLocation>
</comment>
<dbReference type="PANTHER" id="PTHR13285:SF23">
    <property type="entry name" value="TEICHOIC ACID D-ALANYLTRANSFERASE"/>
    <property type="match status" value="1"/>
</dbReference>
<dbReference type="InterPro" id="IPR004299">
    <property type="entry name" value="MBOAT_fam"/>
</dbReference>
<evidence type="ECO:0000256" key="5">
    <source>
        <dbReference type="ARBA" id="ARBA00022475"/>
    </source>
</evidence>
<keyword evidence="7 14" id="KW-0812">Transmembrane</keyword>
<dbReference type="GO" id="GO:0016746">
    <property type="term" value="F:acyltransferase activity"/>
    <property type="evidence" value="ECO:0007669"/>
    <property type="project" value="UniProtKB-KW"/>
</dbReference>
<evidence type="ECO:0000256" key="1">
    <source>
        <dbReference type="ARBA" id="ARBA00004651"/>
    </source>
</evidence>
<gene>
    <name evidence="15" type="ORF">CHU93_01905</name>
</gene>
<feature type="transmembrane region" description="Helical" evidence="14">
    <location>
        <begin position="153"/>
        <end position="172"/>
    </location>
</feature>
<name>A0A255Z2H6_9SPHN</name>
<comment type="pathway">
    <text evidence="2">Glycan biosynthesis; alginate biosynthesis.</text>
</comment>
<keyword evidence="16" id="KW-1185">Reference proteome</keyword>
<feature type="transmembrane region" description="Helical" evidence="14">
    <location>
        <begin position="333"/>
        <end position="350"/>
    </location>
</feature>
<feature type="transmembrane region" description="Helical" evidence="14">
    <location>
        <begin position="184"/>
        <end position="204"/>
    </location>
</feature>
<keyword evidence="5 13" id="KW-1003">Cell membrane</keyword>
<dbReference type="InterPro" id="IPR051085">
    <property type="entry name" value="MB_O-acyltransferase"/>
</dbReference>
<evidence type="ECO:0000256" key="6">
    <source>
        <dbReference type="ARBA" id="ARBA00022679"/>
    </source>
</evidence>
<proteinExistence type="inferred from homology"/>
<feature type="transmembrane region" description="Helical" evidence="14">
    <location>
        <begin position="79"/>
        <end position="100"/>
    </location>
</feature>
<evidence type="ECO:0000313" key="16">
    <source>
        <dbReference type="Proteomes" id="UP000216991"/>
    </source>
</evidence>
<evidence type="ECO:0000256" key="11">
    <source>
        <dbReference type="ARBA" id="ARBA00023315"/>
    </source>
</evidence>
<dbReference type="InterPro" id="IPR028362">
    <property type="entry name" value="AlgI"/>
</dbReference>
<feature type="transmembrane region" description="Helical" evidence="14">
    <location>
        <begin position="435"/>
        <end position="454"/>
    </location>
</feature>
<evidence type="ECO:0000256" key="10">
    <source>
        <dbReference type="ARBA" id="ARBA00023136"/>
    </source>
</evidence>
<dbReference type="RefSeq" id="WP_094472512.1">
    <property type="nucleotide sequence ID" value="NZ_NOXT01000061.1"/>
</dbReference>
<evidence type="ECO:0000256" key="12">
    <source>
        <dbReference type="ARBA" id="ARBA00031030"/>
    </source>
</evidence>
<feature type="transmembrane region" description="Helical" evidence="14">
    <location>
        <begin position="362"/>
        <end position="381"/>
    </location>
</feature>
<dbReference type="EMBL" id="NOXT01000061">
    <property type="protein sequence ID" value="OYQ35095.1"/>
    <property type="molecule type" value="Genomic_DNA"/>
</dbReference>
<keyword evidence="6 13" id="KW-0808">Transferase</keyword>
<keyword evidence="9 14" id="KW-1133">Transmembrane helix</keyword>
<reference evidence="15 16" key="1">
    <citation type="submission" date="2017-07" db="EMBL/GenBank/DDBJ databases">
        <title>Sandarakinorhabdus cyanobacteriorum sp. nov., a novel bacterium isolated from cyanobacterial aggregates in a eutrophic lake.</title>
        <authorList>
            <person name="Cai H."/>
        </authorList>
    </citation>
    <scope>NUCLEOTIDE SEQUENCE [LARGE SCALE GENOMIC DNA]</scope>
    <source>
        <strain evidence="15 16">TH057</strain>
    </source>
</reference>
<evidence type="ECO:0000256" key="2">
    <source>
        <dbReference type="ARBA" id="ARBA00005182"/>
    </source>
</evidence>
<keyword evidence="11 13" id="KW-0012">Acyltransferase</keyword>
<dbReference type="Proteomes" id="UP000216991">
    <property type="component" value="Unassembled WGS sequence"/>
</dbReference>
<dbReference type="GO" id="GO:0005886">
    <property type="term" value="C:plasma membrane"/>
    <property type="evidence" value="ECO:0007669"/>
    <property type="project" value="UniProtKB-SubCell"/>
</dbReference>
<dbReference type="GO" id="GO:0042121">
    <property type="term" value="P:alginic acid biosynthetic process"/>
    <property type="evidence" value="ECO:0007669"/>
    <property type="project" value="UniProtKB-KW"/>
</dbReference>
<keyword evidence="8" id="KW-0016">Alginate biosynthesis</keyword>
<organism evidence="15 16">
    <name type="scientific">Sandarakinorhabdus cyanobacteriorum</name>
    <dbReference type="NCBI Taxonomy" id="1981098"/>
    <lineage>
        <taxon>Bacteria</taxon>
        <taxon>Pseudomonadati</taxon>
        <taxon>Pseudomonadota</taxon>
        <taxon>Alphaproteobacteria</taxon>
        <taxon>Sphingomonadales</taxon>
        <taxon>Sphingosinicellaceae</taxon>
        <taxon>Sandarakinorhabdus</taxon>
    </lineage>
</organism>